<dbReference type="Proteomes" id="UP000187185">
    <property type="component" value="Chromosome"/>
</dbReference>
<protein>
    <submittedName>
        <fullName evidence="2">Uncharacterized protein</fullName>
    </submittedName>
</protein>
<keyword evidence="1" id="KW-0472">Membrane</keyword>
<evidence type="ECO:0000313" key="3">
    <source>
        <dbReference type="Proteomes" id="UP000187185"/>
    </source>
</evidence>
<feature type="transmembrane region" description="Helical" evidence="1">
    <location>
        <begin position="130"/>
        <end position="148"/>
    </location>
</feature>
<gene>
    <name evidence="2" type="ORF">BOH66_15820</name>
</gene>
<reference evidence="2 3" key="1">
    <citation type="submission" date="2016-12" db="EMBL/GenBank/DDBJ databases">
        <title>Complete genome sequence of Microbacterium aurum KACC 15219.</title>
        <authorList>
            <person name="Jung Y."/>
            <person name="Shin J.-H."/>
            <person name="Lee Y.-J."/>
            <person name="Yi H."/>
            <person name="Bahn Y.-S."/>
            <person name="Kim J.F."/>
            <person name="Lee D.-W."/>
        </authorList>
    </citation>
    <scope>NUCLEOTIDE SEQUENCE [LARGE SCALE GENOMIC DNA]</scope>
    <source>
        <strain evidence="2 3">KACC 15219</strain>
    </source>
</reference>
<dbReference type="OrthoDB" id="3697173at2"/>
<accession>A0A1P8UBM8</accession>
<keyword evidence="1" id="KW-1133">Transmembrane helix</keyword>
<feature type="transmembrane region" description="Helical" evidence="1">
    <location>
        <begin position="160"/>
        <end position="182"/>
    </location>
</feature>
<proteinExistence type="predicted"/>
<feature type="transmembrane region" description="Helical" evidence="1">
    <location>
        <begin position="106"/>
        <end position="124"/>
    </location>
</feature>
<evidence type="ECO:0000313" key="2">
    <source>
        <dbReference type="EMBL" id="APZ35533.1"/>
    </source>
</evidence>
<keyword evidence="3" id="KW-1185">Reference proteome</keyword>
<dbReference type="RefSeq" id="WP_076691899.1">
    <property type="nucleotide sequence ID" value="NZ_CP018762.1"/>
</dbReference>
<dbReference type="EMBL" id="CP018762">
    <property type="protein sequence ID" value="APZ35533.1"/>
    <property type="molecule type" value="Genomic_DNA"/>
</dbReference>
<sequence>MIDDAYPRDLVMTAAIFGVAAFVWSGWAQERPPRGVLWRVVLAVLGVAGLAVAGFAIPLAVRHWSTATAVRFEGPAWVAYLVVVAIEVVACIVLAVWASRSGRSDLIAPLILAVVGIHFIPLAFVFGQPIMAWTGVALAVVAVVAAVIPSSDTTRSFWCGLIGAPVFLLAAVPCLVVGRAAFAA</sequence>
<organism evidence="2 3">
    <name type="scientific">Microbacterium aurum</name>
    <dbReference type="NCBI Taxonomy" id="36805"/>
    <lineage>
        <taxon>Bacteria</taxon>
        <taxon>Bacillati</taxon>
        <taxon>Actinomycetota</taxon>
        <taxon>Actinomycetes</taxon>
        <taxon>Micrococcales</taxon>
        <taxon>Microbacteriaceae</taxon>
        <taxon>Microbacterium</taxon>
    </lineage>
</organism>
<dbReference type="AlphaFoldDB" id="A0A1P8UBM8"/>
<feature type="transmembrane region" description="Helical" evidence="1">
    <location>
        <begin position="36"/>
        <end position="57"/>
    </location>
</feature>
<evidence type="ECO:0000256" key="1">
    <source>
        <dbReference type="SAM" id="Phobius"/>
    </source>
</evidence>
<name>A0A1P8UBM8_9MICO</name>
<dbReference type="STRING" id="36805.BOH66_15820"/>
<keyword evidence="1" id="KW-0812">Transmembrane</keyword>
<dbReference type="KEGG" id="maur:BOH66_15820"/>
<feature type="transmembrane region" description="Helical" evidence="1">
    <location>
        <begin position="77"/>
        <end position="99"/>
    </location>
</feature>
<feature type="transmembrane region" description="Helical" evidence="1">
    <location>
        <begin position="6"/>
        <end position="24"/>
    </location>
</feature>